<keyword evidence="6" id="KW-1185">Reference proteome</keyword>
<feature type="domain" description="AAA+ ATPase" evidence="4">
    <location>
        <begin position="232"/>
        <end position="367"/>
    </location>
</feature>
<sequence>MPKGRDYFVDDRLVPRIKQILRSRGGRGSALSITEELQAQFGEYDRKKKNMFLKSVERGFSIAAKDLQKEGIIVTAQKSSSSDSESEQETVLYEDKNIMNSLISNMYKSNNKDNEKKETPVTNTEGNTQQAWFIDRGKGKSESTPKRKKGLSNGLEKSEAPEDFDELSLSRPKRRRKDSPDMTRKKKKERQVIHPTVNFSSVGGNESILQHLQERCHFLEYPELLPKIKGDLPKSFLFHGPTGCGKTLLANAIAGEYQLPLLGMTATEVVGGISGDSEANIRDLFDQAAVLAPCVLLIDDVDAIATKRENATKNMESRLVTQLSNSMDDLRAKNLPVLVICATNRPNTLDEAFRRTGRFDIEYALRFPNRDARKSILEAICQGVSLSDNVSLSEIADLTPGYVGCDLKTLVSITNACALNRVISQYLKEGRGSSTTMTAEEEIKEEGKRQKVQFTATEIENFEIKVSKADFQKAMTEVKPTAKQEDVLLVPNTTWDDIGALDNIRKKLNLCIMAVANEAGINFLYIKGAELLNKYVGESEKNVRDLFKRASSLAPCVIFFDEIDSICPRRSSGSDENSTSRVTNQLLLEMSGLEQRTEVYVIAATNRLDRLDKAFLRPGRMDKIIYVGLPSPEGRAEILKALTKNGTRPKLSGDVDLERIGKDKRCEGFSGADLGNLLQVAKESCLEEIIESTSASEPSPVPVVRNIHFETAFESVSASVDNESKRNYDAVKRLLEKKTARKDMAEIEADSQTEAGPSAHIH</sequence>
<evidence type="ECO:0000256" key="3">
    <source>
        <dbReference type="SAM" id="MobiDB-lite"/>
    </source>
</evidence>
<feature type="compositionally biased region" description="Basic and acidic residues" evidence="3">
    <location>
        <begin position="135"/>
        <end position="145"/>
    </location>
</feature>
<comment type="caution">
    <text evidence="5">The sequence shown here is derived from an EMBL/GenBank/DDBJ whole genome shotgun (WGS) entry which is preliminary data.</text>
</comment>
<evidence type="ECO:0000256" key="1">
    <source>
        <dbReference type="ARBA" id="ARBA00022741"/>
    </source>
</evidence>
<dbReference type="GO" id="GO:0042254">
    <property type="term" value="P:ribosome biogenesis"/>
    <property type="evidence" value="ECO:0007669"/>
    <property type="project" value="TreeGrafter"/>
</dbReference>
<dbReference type="InterPro" id="IPR041569">
    <property type="entry name" value="AAA_lid_3"/>
</dbReference>
<dbReference type="PANTHER" id="PTHR23077:SF171">
    <property type="entry name" value="NUCLEAR VALOSIN-CONTAINING PROTEIN-LIKE"/>
    <property type="match status" value="1"/>
</dbReference>
<evidence type="ECO:0000256" key="2">
    <source>
        <dbReference type="ARBA" id="ARBA00022840"/>
    </source>
</evidence>
<dbReference type="InterPro" id="IPR038100">
    <property type="entry name" value="NLV2_N_sf"/>
</dbReference>
<dbReference type="PROSITE" id="PS00674">
    <property type="entry name" value="AAA"/>
    <property type="match status" value="2"/>
</dbReference>
<dbReference type="Pfam" id="PF16725">
    <property type="entry name" value="Nucleolin_bd"/>
    <property type="match status" value="1"/>
</dbReference>
<organism evidence="5 6">
    <name type="scientific">Elysia marginata</name>
    <dbReference type="NCBI Taxonomy" id="1093978"/>
    <lineage>
        <taxon>Eukaryota</taxon>
        <taxon>Metazoa</taxon>
        <taxon>Spiralia</taxon>
        <taxon>Lophotrochozoa</taxon>
        <taxon>Mollusca</taxon>
        <taxon>Gastropoda</taxon>
        <taxon>Heterobranchia</taxon>
        <taxon>Euthyneura</taxon>
        <taxon>Panpulmonata</taxon>
        <taxon>Sacoglossa</taxon>
        <taxon>Placobranchoidea</taxon>
        <taxon>Plakobranchidae</taxon>
        <taxon>Elysia</taxon>
    </lineage>
</organism>
<dbReference type="InterPro" id="IPR003959">
    <property type="entry name" value="ATPase_AAA_core"/>
</dbReference>
<dbReference type="InterPro" id="IPR003960">
    <property type="entry name" value="ATPase_AAA_CS"/>
</dbReference>
<feature type="domain" description="AAA+ ATPase" evidence="4">
    <location>
        <begin position="506"/>
        <end position="631"/>
    </location>
</feature>
<feature type="compositionally biased region" description="Basic and acidic residues" evidence="3">
    <location>
        <begin position="110"/>
        <end position="119"/>
    </location>
</feature>
<dbReference type="Gene3D" id="3.40.50.300">
    <property type="entry name" value="P-loop containing nucleotide triphosphate hydrolases"/>
    <property type="match status" value="2"/>
</dbReference>
<feature type="region of interest" description="Disordered" evidence="3">
    <location>
        <begin position="741"/>
        <end position="762"/>
    </location>
</feature>
<dbReference type="GO" id="GO:0005634">
    <property type="term" value="C:nucleus"/>
    <property type="evidence" value="ECO:0007669"/>
    <property type="project" value="TreeGrafter"/>
</dbReference>
<dbReference type="PANTHER" id="PTHR23077">
    <property type="entry name" value="AAA-FAMILY ATPASE"/>
    <property type="match status" value="1"/>
</dbReference>
<feature type="region of interest" description="Disordered" evidence="3">
    <location>
        <begin position="108"/>
        <end position="191"/>
    </location>
</feature>
<dbReference type="InterPro" id="IPR031996">
    <property type="entry name" value="NVL2_nucleolin-bd"/>
</dbReference>
<dbReference type="GO" id="GO:0003723">
    <property type="term" value="F:RNA binding"/>
    <property type="evidence" value="ECO:0007669"/>
    <property type="project" value="TreeGrafter"/>
</dbReference>
<dbReference type="GO" id="GO:0016887">
    <property type="term" value="F:ATP hydrolysis activity"/>
    <property type="evidence" value="ECO:0007669"/>
    <property type="project" value="InterPro"/>
</dbReference>
<evidence type="ECO:0000313" key="6">
    <source>
        <dbReference type="Proteomes" id="UP000762676"/>
    </source>
</evidence>
<feature type="compositionally biased region" description="Polar residues" evidence="3">
    <location>
        <begin position="120"/>
        <end position="131"/>
    </location>
</feature>
<dbReference type="Proteomes" id="UP000762676">
    <property type="component" value="Unassembled WGS sequence"/>
</dbReference>
<proteinExistence type="predicted"/>
<dbReference type="InterPro" id="IPR050168">
    <property type="entry name" value="AAA_ATPase_domain"/>
</dbReference>
<dbReference type="Pfam" id="PF00004">
    <property type="entry name" value="AAA"/>
    <property type="match status" value="2"/>
</dbReference>
<protein>
    <submittedName>
        <fullName evidence="5">Nuclear valosin-containing protein-like</fullName>
    </submittedName>
</protein>
<dbReference type="Gene3D" id="1.10.8.60">
    <property type="match status" value="2"/>
</dbReference>
<gene>
    <name evidence="5" type="ORF">ElyMa_002353900</name>
</gene>
<reference evidence="5 6" key="1">
    <citation type="journal article" date="2021" name="Elife">
        <title>Chloroplast acquisition without the gene transfer in kleptoplastic sea slugs, Plakobranchus ocellatus.</title>
        <authorList>
            <person name="Maeda T."/>
            <person name="Takahashi S."/>
            <person name="Yoshida T."/>
            <person name="Shimamura S."/>
            <person name="Takaki Y."/>
            <person name="Nagai Y."/>
            <person name="Toyoda A."/>
            <person name="Suzuki Y."/>
            <person name="Arimoto A."/>
            <person name="Ishii H."/>
            <person name="Satoh N."/>
            <person name="Nishiyama T."/>
            <person name="Hasebe M."/>
            <person name="Maruyama T."/>
            <person name="Minagawa J."/>
            <person name="Obokata J."/>
            <person name="Shigenobu S."/>
        </authorList>
    </citation>
    <scope>NUCLEOTIDE SEQUENCE [LARGE SCALE GENOMIC DNA]</scope>
</reference>
<dbReference type="Gene3D" id="1.10.10.2010">
    <property type="match status" value="1"/>
</dbReference>
<evidence type="ECO:0000313" key="5">
    <source>
        <dbReference type="EMBL" id="GFR81960.1"/>
    </source>
</evidence>
<evidence type="ECO:0000259" key="4">
    <source>
        <dbReference type="SMART" id="SM00382"/>
    </source>
</evidence>
<dbReference type="InterPro" id="IPR003593">
    <property type="entry name" value="AAA+_ATPase"/>
</dbReference>
<accession>A0AAV4GAA2</accession>
<keyword evidence="2" id="KW-0067">ATP-binding</keyword>
<dbReference type="SUPFAM" id="SSF52540">
    <property type="entry name" value="P-loop containing nucleoside triphosphate hydrolases"/>
    <property type="match status" value="2"/>
</dbReference>
<dbReference type="GO" id="GO:1990275">
    <property type="term" value="F:preribosome binding"/>
    <property type="evidence" value="ECO:0007669"/>
    <property type="project" value="TreeGrafter"/>
</dbReference>
<dbReference type="InterPro" id="IPR027417">
    <property type="entry name" value="P-loop_NTPase"/>
</dbReference>
<dbReference type="GO" id="GO:0005524">
    <property type="term" value="F:ATP binding"/>
    <property type="evidence" value="ECO:0007669"/>
    <property type="project" value="UniProtKB-KW"/>
</dbReference>
<name>A0AAV4GAA2_9GAST</name>
<dbReference type="AlphaFoldDB" id="A0AAV4GAA2"/>
<dbReference type="EMBL" id="BMAT01004864">
    <property type="protein sequence ID" value="GFR81960.1"/>
    <property type="molecule type" value="Genomic_DNA"/>
</dbReference>
<dbReference type="SMART" id="SM00382">
    <property type="entry name" value="AAA"/>
    <property type="match status" value="2"/>
</dbReference>
<dbReference type="Pfam" id="PF17862">
    <property type="entry name" value="AAA_lid_3"/>
    <property type="match status" value="1"/>
</dbReference>
<keyword evidence="1" id="KW-0547">Nucleotide-binding</keyword>